<dbReference type="Proteomes" id="UP000323632">
    <property type="component" value="Unassembled WGS sequence"/>
</dbReference>
<dbReference type="Gene3D" id="1.10.530.10">
    <property type="match status" value="1"/>
</dbReference>
<evidence type="ECO:0000313" key="3">
    <source>
        <dbReference type="Proteomes" id="UP000323632"/>
    </source>
</evidence>
<dbReference type="AlphaFoldDB" id="A0A5M6CFQ7"/>
<proteinExistence type="predicted"/>
<keyword evidence="2" id="KW-0378">Hydrolase</keyword>
<organism evidence="2 3">
    <name type="scientific">Taibaiella lutea</name>
    <dbReference type="NCBI Taxonomy" id="2608001"/>
    <lineage>
        <taxon>Bacteria</taxon>
        <taxon>Pseudomonadati</taxon>
        <taxon>Bacteroidota</taxon>
        <taxon>Chitinophagia</taxon>
        <taxon>Chitinophagales</taxon>
        <taxon>Chitinophagaceae</taxon>
        <taxon>Taibaiella</taxon>
    </lineage>
</organism>
<evidence type="ECO:0000313" key="2">
    <source>
        <dbReference type="EMBL" id="KAA5532752.1"/>
    </source>
</evidence>
<dbReference type="PANTHER" id="PTHR34408:SF2">
    <property type="entry name" value="CELL WALL-BINDING PROTEIN YWSB"/>
    <property type="match status" value="1"/>
</dbReference>
<dbReference type="GO" id="GO:0006032">
    <property type="term" value="P:chitin catabolic process"/>
    <property type="evidence" value="ECO:0007669"/>
    <property type="project" value="InterPro"/>
</dbReference>
<dbReference type="PANTHER" id="PTHR34408">
    <property type="entry name" value="FAMILY PROTEIN, PUTATIVE-RELATED"/>
    <property type="match status" value="1"/>
</dbReference>
<name>A0A5M6CFQ7_9BACT</name>
<evidence type="ECO:0000259" key="1">
    <source>
        <dbReference type="Pfam" id="PF00182"/>
    </source>
</evidence>
<sequence>MQITLDQLKKICPFAPRGFDAYVPYLNKFMPMYGIDTIDKVRAFIAQVAHESGSFRYTSELASGKDYEGRKDLGNIHPGDGVKFKGHGLIQITGRSNHLECGKALGIDLINTPLLLTTPKYAVQSACWFWQKRKLNEIAERNKDGWFIDITKKINGGLNGLRDRQEFWERAMKAIV</sequence>
<dbReference type="Pfam" id="PF00182">
    <property type="entry name" value="Glyco_hydro_19"/>
    <property type="match status" value="1"/>
</dbReference>
<dbReference type="GO" id="GO:0004568">
    <property type="term" value="F:chitinase activity"/>
    <property type="evidence" value="ECO:0007669"/>
    <property type="project" value="InterPro"/>
</dbReference>
<reference evidence="2 3" key="1">
    <citation type="submission" date="2019-09" db="EMBL/GenBank/DDBJ databases">
        <title>Genome sequence and assembly of Taibaiella sp.</title>
        <authorList>
            <person name="Chhetri G."/>
        </authorList>
    </citation>
    <scope>NUCLEOTIDE SEQUENCE [LARGE SCALE GENOMIC DNA]</scope>
    <source>
        <strain evidence="2 3">KVB11</strain>
    </source>
</reference>
<accession>A0A5M6CFQ7</accession>
<dbReference type="GO" id="GO:0016998">
    <property type="term" value="P:cell wall macromolecule catabolic process"/>
    <property type="evidence" value="ECO:0007669"/>
    <property type="project" value="InterPro"/>
</dbReference>
<feature type="domain" description="Glycoside hydrolase family 19 catalytic" evidence="1">
    <location>
        <begin position="52"/>
        <end position="134"/>
    </location>
</feature>
<dbReference type="SUPFAM" id="SSF53955">
    <property type="entry name" value="Lysozyme-like"/>
    <property type="match status" value="1"/>
</dbReference>
<keyword evidence="3" id="KW-1185">Reference proteome</keyword>
<comment type="caution">
    <text evidence="2">The sequence shown here is derived from an EMBL/GenBank/DDBJ whole genome shotgun (WGS) entry which is preliminary data.</text>
</comment>
<dbReference type="InterPro" id="IPR023346">
    <property type="entry name" value="Lysozyme-like_dom_sf"/>
</dbReference>
<dbReference type="InterPro" id="IPR000726">
    <property type="entry name" value="Glyco_hydro_19_cat"/>
</dbReference>
<gene>
    <name evidence="2" type="ORF">F0919_17815</name>
</gene>
<dbReference type="InterPro" id="IPR052354">
    <property type="entry name" value="Cell_Wall_Dynamics_Protein"/>
</dbReference>
<protein>
    <submittedName>
        <fullName evidence="2">Glycoside hydrolase family 19 protein</fullName>
    </submittedName>
</protein>
<dbReference type="EMBL" id="VWSH01000004">
    <property type="protein sequence ID" value="KAA5532752.1"/>
    <property type="molecule type" value="Genomic_DNA"/>
</dbReference>